<keyword evidence="2" id="KW-1185">Reference proteome</keyword>
<dbReference type="EMBL" id="KQ965754">
    <property type="protein sequence ID" value="KXS16278.1"/>
    <property type="molecule type" value="Genomic_DNA"/>
</dbReference>
<organism evidence="1 2">
    <name type="scientific">Gonapodya prolifera (strain JEL478)</name>
    <name type="common">Monoblepharis prolifera</name>
    <dbReference type="NCBI Taxonomy" id="1344416"/>
    <lineage>
        <taxon>Eukaryota</taxon>
        <taxon>Fungi</taxon>
        <taxon>Fungi incertae sedis</taxon>
        <taxon>Chytridiomycota</taxon>
        <taxon>Chytridiomycota incertae sedis</taxon>
        <taxon>Monoblepharidomycetes</taxon>
        <taxon>Monoblepharidales</taxon>
        <taxon>Gonapodyaceae</taxon>
        <taxon>Gonapodya</taxon>
    </lineage>
</organism>
<proteinExistence type="predicted"/>
<evidence type="ECO:0000313" key="1">
    <source>
        <dbReference type="EMBL" id="KXS16278.1"/>
    </source>
</evidence>
<reference evidence="1 2" key="1">
    <citation type="journal article" date="2015" name="Genome Biol. Evol.">
        <title>Phylogenomic analyses indicate that early fungi evolved digesting cell walls of algal ancestors of land plants.</title>
        <authorList>
            <person name="Chang Y."/>
            <person name="Wang S."/>
            <person name="Sekimoto S."/>
            <person name="Aerts A.L."/>
            <person name="Choi C."/>
            <person name="Clum A."/>
            <person name="LaButti K.M."/>
            <person name="Lindquist E.A."/>
            <person name="Yee Ngan C."/>
            <person name="Ohm R.A."/>
            <person name="Salamov A.A."/>
            <person name="Grigoriev I.V."/>
            <person name="Spatafora J.W."/>
            <person name="Berbee M.L."/>
        </authorList>
    </citation>
    <scope>NUCLEOTIDE SEQUENCE [LARGE SCALE GENOMIC DNA]</scope>
    <source>
        <strain evidence="1 2">JEL478</strain>
    </source>
</reference>
<sequence>MLSLRRICRLTSGMSLRAIHVGASPSPPNVWNTGQGNTTRAVGQRKVGFEIAKMALADKDRMVELLLKEKGDFLKEIRSLEGKRPCREGSLEGESQCLERER</sequence>
<gene>
    <name evidence="1" type="ORF">M427DRAFT_295630</name>
</gene>
<accession>A0A139AHS1</accession>
<dbReference type="OrthoDB" id="10666063at2759"/>
<name>A0A139AHS1_GONPJ</name>
<evidence type="ECO:0000313" key="2">
    <source>
        <dbReference type="Proteomes" id="UP000070544"/>
    </source>
</evidence>
<dbReference type="Proteomes" id="UP000070544">
    <property type="component" value="Unassembled WGS sequence"/>
</dbReference>
<protein>
    <submittedName>
        <fullName evidence="1">Uncharacterized protein</fullName>
    </submittedName>
</protein>
<dbReference type="AlphaFoldDB" id="A0A139AHS1"/>